<name>A0A564SZM2_9FIRM</name>
<keyword evidence="1" id="KW-1133">Transmembrane helix</keyword>
<proteinExistence type="predicted"/>
<accession>A0A564SZM2</accession>
<feature type="transmembrane region" description="Helical" evidence="1">
    <location>
        <begin position="235"/>
        <end position="260"/>
    </location>
</feature>
<feature type="transmembrane region" description="Helical" evidence="1">
    <location>
        <begin position="322"/>
        <end position="341"/>
    </location>
</feature>
<evidence type="ECO:0008006" key="4">
    <source>
        <dbReference type="Google" id="ProtNLM"/>
    </source>
</evidence>
<feature type="transmembrane region" description="Helical" evidence="1">
    <location>
        <begin position="353"/>
        <end position="372"/>
    </location>
</feature>
<feature type="transmembrane region" description="Helical" evidence="1">
    <location>
        <begin position="128"/>
        <end position="148"/>
    </location>
</feature>
<dbReference type="Proteomes" id="UP000363661">
    <property type="component" value="Unassembled WGS sequence"/>
</dbReference>
<organism evidence="2 3">
    <name type="scientific">[Ruminococcus] torques</name>
    <dbReference type="NCBI Taxonomy" id="33039"/>
    <lineage>
        <taxon>Bacteria</taxon>
        <taxon>Bacillati</taxon>
        <taxon>Bacillota</taxon>
        <taxon>Clostridia</taxon>
        <taxon>Lachnospirales</taxon>
        <taxon>Lachnospiraceae</taxon>
        <taxon>Mediterraneibacter</taxon>
    </lineage>
</organism>
<keyword evidence="1" id="KW-0472">Membrane</keyword>
<evidence type="ECO:0000313" key="2">
    <source>
        <dbReference type="EMBL" id="VUW99870.1"/>
    </source>
</evidence>
<evidence type="ECO:0000256" key="1">
    <source>
        <dbReference type="SAM" id="Phobius"/>
    </source>
</evidence>
<gene>
    <name evidence="2" type="ORF">RTSSTS7063_00743</name>
</gene>
<dbReference type="AlphaFoldDB" id="A0A564SZM2"/>
<feature type="transmembrane region" description="Helical" evidence="1">
    <location>
        <begin position="103"/>
        <end position="121"/>
    </location>
</feature>
<keyword evidence="1" id="KW-0812">Transmembrane</keyword>
<keyword evidence="3" id="KW-1185">Reference proteome</keyword>
<dbReference type="RefSeq" id="WP_144366582.1">
    <property type="nucleotide sequence ID" value="NZ_CABHNA010000036.1"/>
</dbReference>
<feature type="transmembrane region" description="Helical" evidence="1">
    <location>
        <begin position="378"/>
        <end position="395"/>
    </location>
</feature>
<feature type="transmembrane region" description="Helical" evidence="1">
    <location>
        <begin position="168"/>
        <end position="185"/>
    </location>
</feature>
<protein>
    <recommendedName>
        <fullName evidence="4">Lipid A core-O-antigen ligase and related enzymes</fullName>
    </recommendedName>
</protein>
<sequence length="408" mass="46842">MKKGFELKQLEWIVFVIVMIILFFSTQTYFGTANYSRIYHIDRYCMLAFLGVSIVANHGVIRYKSKDLLTIKIVILPYIFLFAVSVFFYMTNHRASWSSIINTNIQAILVCLMAIVSYYSLGKGALKGVLIAAIINYFIYIVTCIVQYGPLALFQAGSDSKASRLLEVHEVTFVFGILIVYLLISDYLKSRSVKKRWVVLLAVFCLLGFKRILLMAMLIGIIVYFCARRAKKPNLIIAISVIAIVLSLMWVFLCSSWDLLTGISIKFGIDLAGRNWIYSNFYPYYNFSISYLGAGVGYVQEMIYTMSTMVLNNHSIGLHNEYMRLFIELGFIPYITYFVLIWPVSIKILYNKVGYRVALMYFVLWIVNGICIATDNLFTYPNFMLAFWLILITIINETPDRSGELAIK</sequence>
<feature type="transmembrane region" description="Helical" evidence="1">
    <location>
        <begin position="197"/>
        <end position="223"/>
    </location>
</feature>
<dbReference type="EMBL" id="CABHNA010000036">
    <property type="protein sequence ID" value="VUW99870.1"/>
    <property type="molecule type" value="Genomic_DNA"/>
</dbReference>
<feature type="transmembrane region" description="Helical" evidence="1">
    <location>
        <begin position="73"/>
        <end position="91"/>
    </location>
</feature>
<feature type="transmembrane region" description="Helical" evidence="1">
    <location>
        <begin position="41"/>
        <end position="61"/>
    </location>
</feature>
<reference evidence="2 3" key="1">
    <citation type="submission" date="2019-07" db="EMBL/GenBank/DDBJ databases">
        <authorList>
            <person name="Hibberd C M."/>
            <person name="Gehrig L. J."/>
            <person name="Chang H.-W."/>
            <person name="Venkatesh S."/>
        </authorList>
    </citation>
    <scope>NUCLEOTIDE SEQUENCE [LARGE SCALE GENOMIC DNA]</scope>
    <source>
        <strain evidence="2">Ruminococcus_torques_SSTS_Bg7063</strain>
    </source>
</reference>
<feature type="transmembrane region" description="Helical" evidence="1">
    <location>
        <begin position="12"/>
        <end position="29"/>
    </location>
</feature>
<evidence type="ECO:0000313" key="3">
    <source>
        <dbReference type="Proteomes" id="UP000363661"/>
    </source>
</evidence>
<feature type="transmembrane region" description="Helical" evidence="1">
    <location>
        <begin position="281"/>
        <end position="299"/>
    </location>
</feature>